<keyword evidence="8 11" id="KW-0472">Membrane</keyword>
<evidence type="ECO:0000256" key="6">
    <source>
        <dbReference type="ARBA" id="ARBA00022989"/>
    </source>
</evidence>
<comment type="similarity">
    <text evidence="2">Belongs to the MDM31/MDM32 family.</text>
</comment>
<dbReference type="InParanoid" id="J4G0J1"/>
<dbReference type="GeneID" id="24093564"/>
<keyword evidence="7" id="KW-0496">Mitochondrion</keyword>
<evidence type="ECO:0000256" key="3">
    <source>
        <dbReference type="ARBA" id="ARBA00022692"/>
    </source>
</evidence>
<evidence type="ECO:0000256" key="4">
    <source>
        <dbReference type="ARBA" id="ARBA00022792"/>
    </source>
</evidence>
<proteinExistence type="inferred from homology"/>
<evidence type="ECO:0000256" key="8">
    <source>
        <dbReference type="ARBA" id="ARBA00023136"/>
    </source>
</evidence>
<feature type="compositionally biased region" description="Basic and acidic residues" evidence="10">
    <location>
        <begin position="78"/>
        <end position="93"/>
    </location>
</feature>
<keyword evidence="13" id="KW-1185">Reference proteome</keyword>
<comment type="function">
    <text evidence="9">Involved in the organization of the mitochondrial membranes and the global structure of the mitochondria. Also required for mitochondrial distribution and mobility as well as for the maintenance of mitochondrial DNA nucleoids structures.</text>
</comment>
<dbReference type="HOGENOM" id="CLU_016236_0_1_1"/>
<keyword evidence="5" id="KW-0809">Transit peptide</keyword>
<reference evidence="12 13" key="1">
    <citation type="journal article" date="2012" name="Appl. Environ. Microbiol.">
        <title>Short-read sequencing for genomic analysis of the brown rot fungus Fibroporia radiculosa.</title>
        <authorList>
            <person name="Tang J.D."/>
            <person name="Perkins A.D."/>
            <person name="Sonstegard T.S."/>
            <person name="Schroeder S.G."/>
            <person name="Burgess S.C."/>
            <person name="Diehl S.V."/>
        </authorList>
    </citation>
    <scope>NUCLEOTIDE SEQUENCE [LARGE SCALE GENOMIC DNA]</scope>
    <source>
        <strain evidence="12 13">TFFH 294</strain>
    </source>
</reference>
<keyword evidence="6 11" id="KW-1133">Transmembrane helix</keyword>
<evidence type="ECO:0000256" key="11">
    <source>
        <dbReference type="SAM" id="Phobius"/>
    </source>
</evidence>
<dbReference type="RefSeq" id="XP_012177936.1">
    <property type="nucleotide sequence ID" value="XM_012322546.1"/>
</dbReference>
<evidence type="ECO:0000313" key="12">
    <source>
        <dbReference type="EMBL" id="CCL98653.1"/>
    </source>
</evidence>
<dbReference type="GO" id="GO:0007005">
    <property type="term" value="P:mitochondrion organization"/>
    <property type="evidence" value="ECO:0007669"/>
    <property type="project" value="InterPro"/>
</dbReference>
<protein>
    <recommendedName>
        <fullName evidence="14">Mitochondrial distribution and morphology protein family 31/32</fullName>
    </recommendedName>
</protein>
<dbReference type="OrthoDB" id="17678at2759"/>
<organism evidence="12 13">
    <name type="scientific">Fibroporia radiculosa</name>
    <dbReference type="NCBI Taxonomy" id="599839"/>
    <lineage>
        <taxon>Eukaryota</taxon>
        <taxon>Fungi</taxon>
        <taxon>Dikarya</taxon>
        <taxon>Basidiomycota</taxon>
        <taxon>Agaricomycotina</taxon>
        <taxon>Agaricomycetes</taxon>
        <taxon>Polyporales</taxon>
        <taxon>Fibroporiaceae</taxon>
        <taxon>Fibroporia</taxon>
    </lineage>
</organism>
<dbReference type="FunCoup" id="J4G0J1">
    <property type="interactions" value="33"/>
</dbReference>
<keyword evidence="4" id="KW-0999">Mitochondrion inner membrane</keyword>
<name>J4G0J1_9APHY</name>
<comment type="subcellular location">
    <subcellularLocation>
        <location evidence="1">Mitochondrion inner membrane</location>
    </subcellularLocation>
</comment>
<dbReference type="EMBL" id="HE796896">
    <property type="protein sequence ID" value="CCL98653.1"/>
    <property type="molecule type" value="Genomic_DNA"/>
</dbReference>
<evidence type="ECO:0000256" key="1">
    <source>
        <dbReference type="ARBA" id="ARBA00004273"/>
    </source>
</evidence>
<dbReference type="PANTHER" id="PTHR31068:SF0">
    <property type="entry name" value="MITOCHONDRIAL DISTRIBUTION AND MORPHOLOGY PROTEIN 31"/>
    <property type="match status" value="1"/>
</dbReference>
<dbReference type="InterPro" id="IPR012571">
    <property type="entry name" value="Mdm31/Mdm32"/>
</dbReference>
<evidence type="ECO:0000256" key="7">
    <source>
        <dbReference type="ARBA" id="ARBA00023128"/>
    </source>
</evidence>
<dbReference type="PANTHER" id="PTHR31068">
    <property type="entry name" value="MITOCHONDRIAL DISTRIBUTION AND MORPHOLOGY PROTEIN 31"/>
    <property type="match status" value="1"/>
</dbReference>
<dbReference type="GO" id="GO:0000001">
    <property type="term" value="P:mitochondrion inheritance"/>
    <property type="evidence" value="ECO:0007669"/>
    <property type="project" value="InterPro"/>
</dbReference>
<evidence type="ECO:0000256" key="10">
    <source>
        <dbReference type="SAM" id="MobiDB-lite"/>
    </source>
</evidence>
<evidence type="ECO:0000256" key="2">
    <source>
        <dbReference type="ARBA" id="ARBA00005687"/>
    </source>
</evidence>
<sequence>MSVSRAWSTSLLHHSSRAHAVDRYKAIRTFFSHEYSPNPSTSTLRFRNERFHANVLQSVNSRLCIRYLSISTCRRSEQRQPGHPLAETKDESLQRSASPDGQEPSRTEPDHRYLENYPRFFRRLALSLPHLNRPSRDDFLNAANGFWQRVRVRFKWLTIRSFRKYNADDISAFVTWFFMSQALWLFVGTTTFFSVLFAVANSLRLQEYVARAISDYLASETGITIIFESAIVPKWKDSRISFKNVYIIRGPLDPDAARRRLSALSKAAHEVAAGYDVHNHPSYHVIGEEEEEGPVRDHSNDDLNYSMFDLTVDSIDVTLSFARWFEGRGLVVDAVVKGVRGILDRRTVTWDPDNPLDPAAFRHAAYPGDFELESLQLEDLLITVYQPGDFRPYTASIFRADIQTFRKQWLFYDFLCAENVVGQFDNCLFSLHRPQSIGRTTDQDLKDGQWARMSRFRIDGVNIDHLQSMTTQEGPFSWITSGKVDAVLDIKFPRDPQEDLRLNALLGELADAITTAASSAAERIPGQRELAKPPLSAPSDNEVIVETEPQVVIDIDLRFRDLKAAVPLFTHDLSYVNNALIRPIVAFMNANRTLVPIRCHVVQPLTDFEGSWTLWETGLMDIISLKVYEAMAYHVAQVNFNRRIKYVGAWSLHMTASAIMSALRTLLDPVATHLRDLYEQEFLYHYETMLRTGSPIPV</sequence>
<dbReference type="AlphaFoldDB" id="J4G0J1"/>
<evidence type="ECO:0000256" key="9">
    <source>
        <dbReference type="ARBA" id="ARBA00025191"/>
    </source>
</evidence>
<feature type="transmembrane region" description="Helical" evidence="11">
    <location>
        <begin position="170"/>
        <end position="199"/>
    </location>
</feature>
<keyword evidence="3 11" id="KW-0812">Transmembrane</keyword>
<dbReference type="Proteomes" id="UP000006352">
    <property type="component" value="Unassembled WGS sequence"/>
</dbReference>
<evidence type="ECO:0000313" key="13">
    <source>
        <dbReference type="Proteomes" id="UP000006352"/>
    </source>
</evidence>
<evidence type="ECO:0000256" key="5">
    <source>
        <dbReference type="ARBA" id="ARBA00022946"/>
    </source>
</evidence>
<evidence type="ECO:0008006" key="14">
    <source>
        <dbReference type="Google" id="ProtNLM"/>
    </source>
</evidence>
<dbReference type="Pfam" id="PF08118">
    <property type="entry name" value="MDM31_MDM32"/>
    <property type="match status" value="1"/>
</dbReference>
<dbReference type="GO" id="GO:0005743">
    <property type="term" value="C:mitochondrial inner membrane"/>
    <property type="evidence" value="ECO:0007669"/>
    <property type="project" value="UniProtKB-SubCell"/>
</dbReference>
<dbReference type="STRING" id="599839.J4G0J1"/>
<gene>
    <name evidence="12" type="ORF">FIBRA_00655</name>
</gene>
<accession>J4G0J1</accession>
<feature type="region of interest" description="Disordered" evidence="10">
    <location>
        <begin position="78"/>
        <end position="110"/>
    </location>
</feature>